<keyword evidence="3" id="KW-1185">Reference proteome</keyword>
<proteinExistence type="predicted"/>
<protein>
    <submittedName>
        <fullName evidence="2">Uncharacterized protein</fullName>
    </submittedName>
</protein>
<dbReference type="EMBL" id="SHKW01000001">
    <property type="protein sequence ID" value="RZU39172.1"/>
    <property type="molecule type" value="Genomic_DNA"/>
</dbReference>
<feature type="compositionally biased region" description="Polar residues" evidence="1">
    <location>
        <begin position="33"/>
        <end position="44"/>
    </location>
</feature>
<gene>
    <name evidence="2" type="ORF">BDD14_0519</name>
</gene>
<name>A0A4Q7YN50_9BACT</name>
<evidence type="ECO:0000313" key="2">
    <source>
        <dbReference type="EMBL" id="RZU39172.1"/>
    </source>
</evidence>
<evidence type="ECO:0000256" key="1">
    <source>
        <dbReference type="SAM" id="MobiDB-lite"/>
    </source>
</evidence>
<reference evidence="2 3" key="1">
    <citation type="submission" date="2019-02" db="EMBL/GenBank/DDBJ databases">
        <title>Genomic Encyclopedia of Archaeal and Bacterial Type Strains, Phase II (KMG-II): from individual species to whole genera.</title>
        <authorList>
            <person name="Goeker M."/>
        </authorList>
    </citation>
    <scope>NUCLEOTIDE SEQUENCE [LARGE SCALE GENOMIC DNA]</scope>
    <source>
        <strain evidence="2 3">DSM 18101</strain>
    </source>
</reference>
<organism evidence="2 3">
    <name type="scientific">Edaphobacter modestus</name>
    <dbReference type="NCBI Taxonomy" id="388466"/>
    <lineage>
        <taxon>Bacteria</taxon>
        <taxon>Pseudomonadati</taxon>
        <taxon>Acidobacteriota</taxon>
        <taxon>Terriglobia</taxon>
        <taxon>Terriglobales</taxon>
        <taxon>Acidobacteriaceae</taxon>
        <taxon>Edaphobacter</taxon>
    </lineage>
</organism>
<dbReference type="AlphaFoldDB" id="A0A4Q7YN50"/>
<feature type="region of interest" description="Disordered" evidence="1">
    <location>
        <begin position="30"/>
        <end position="63"/>
    </location>
</feature>
<dbReference type="Proteomes" id="UP000292958">
    <property type="component" value="Unassembled WGS sequence"/>
</dbReference>
<comment type="caution">
    <text evidence="2">The sequence shown here is derived from an EMBL/GenBank/DDBJ whole genome shotgun (WGS) entry which is preliminary data.</text>
</comment>
<evidence type="ECO:0000313" key="3">
    <source>
        <dbReference type="Proteomes" id="UP000292958"/>
    </source>
</evidence>
<sequence length="82" mass="9027">MGLIRMSTRDLKRIEVLSEVLVGRHTVTEAVSKKSQQVRKQGCNQHPKHRPHGAPPSIPVDISEAQYPGCDLAAEEQANAET</sequence>
<accession>A0A4Q7YN50</accession>